<evidence type="ECO:0000256" key="5">
    <source>
        <dbReference type="ARBA" id="ARBA00022989"/>
    </source>
</evidence>
<keyword evidence="9" id="KW-0614">Plasmid</keyword>
<dbReference type="RefSeq" id="WP_170205737.1">
    <property type="nucleotide sequence ID" value="NZ_CP051686.1"/>
</dbReference>
<geneLocation type="plasmid" evidence="9 10">
    <name>unnamed1</name>
</geneLocation>
<keyword evidence="5 7" id="KW-1133">Transmembrane helix</keyword>
<feature type="transmembrane region" description="Helical" evidence="7">
    <location>
        <begin position="188"/>
        <end position="207"/>
    </location>
</feature>
<reference evidence="9 10" key="1">
    <citation type="submission" date="2020-04" db="EMBL/GenBank/DDBJ databases">
        <title>Genome sequencing of novel species.</title>
        <authorList>
            <person name="Heo J."/>
            <person name="Kim S.-J."/>
            <person name="Kim J.-S."/>
            <person name="Hong S.-B."/>
            <person name="Kwon S.-W."/>
        </authorList>
    </citation>
    <scope>NUCLEOTIDE SEQUENCE [LARGE SCALE GENOMIC DNA]</scope>
    <source>
        <strain evidence="9 10">GN2-R2</strain>
        <plasmid evidence="9 10">unnamed1</plasmid>
    </source>
</reference>
<sequence length="325" mass="35763">MLAFLVRRLVLSAFMIVTLSLIVFVALYAIGDPVALLAPPDATQLERARIAAEMGLDQPLPAQYLRFLHNLFRGDLGRSFVYGIPALQLILERLPATLELALSAMLLALAIGIPLGMYAGLHANRWPDRVISLVAVLGNSLPTFWVGLMLIMVLSVWLGWLPASGRGATRALFGVPFSFVTLDGLRHLALPAANLALFNVALVIRLVRATTREVLPLDYIRFARAKGLRERRVVGVHALKNIMNPVLTVIGLQFGSLVAFAIVTESVFSWPGMGKLIIDSIRILDRPVVVAYLMFILALFIVINLLIEIAYSILDPRIRMRSTVP</sequence>
<evidence type="ECO:0000256" key="2">
    <source>
        <dbReference type="ARBA" id="ARBA00022448"/>
    </source>
</evidence>
<name>A0A7Z2W2Q0_9BURK</name>
<dbReference type="Proteomes" id="UP000502415">
    <property type="component" value="Plasmid unnamed1"/>
</dbReference>
<dbReference type="PROSITE" id="PS50928">
    <property type="entry name" value="ABC_TM1"/>
    <property type="match status" value="1"/>
</dbReference>
<evidence type="ECO:0000313" key="10">
    <source>
        <dbReference type="Proteomes" id="UP000502415"/>
    </source>
</evidence>
<dbReference type="PANTHER" id="PTHR43163">
    <property type="entry name" value="DIPEPTIDE TRANSPORT SYSTEM PERMEASE PROTEIN DPPB-RELATED"/>
    <property type="match status" value="1"/>
</dbReference>
<dbReference type="InterPro" id="IPR035906">
    <property type="entry name" value="MetI-like_sf"/>
</dbReference>
<feature type="transmembrane region" description="Helical" evidence="7">
    <location>
        <begin position="9"/>
        <end position="30"/>
    </location>
</feature>
<feature type="domain" description="ABC transmembrane type-1" evidence="8">
    <location>
        <begin position="94"/>
        <end position="307"/>
    </location>
</feature>
<evidence type="ECO:0000313" key="9">
    <source>
        <dbReference type="EMBL" id="QJE03660.1"/>
    </source>
</evidence>
<evidence type="ECO:0000256" key="4">
    <source>
        <dbReference type="ARBA" id="ARBA00022692"/>
    </source>
</evidence>
<dbReference type="GO" id="GO:0055085">
    <property type="term" value="P:transmembrane transport"/>
    <property type="evidence" value="ECO:0007669"/>
    <property type="project" value="InterPro"/>
</dbReference>
<evidence type="ECO:0000256" key="3">
    <source>
        <dbReference type="ARBA" id="ARBA00022475"/>
    </source>
</evidence>
<dbReference type="Pfam" id="PF19300">
    <property type="entry name" value="BPD_transp_1_N"/>
    <property type="match status" value="1"/>
</dbReference>
<organism evidence="9 10">
    <name type="scientific">Massilia forsythiae</name>
    <dbReference type="NCBI Taxonomy" id="2728020"/>
    <lineage>
        <taxon>Bacteria</taxon>
        <taxon>Pseudomonadati</taxon>
        <taxon>Pseudomonadota</taxon>
        <taxon>Betaproteobacteria</taxon>
        <taxon>Burkholderiales</taxon>
        <taxon>Oxalobacteraceae</taxon>
        <taxon>Telluria group</taxon>
        <taxon>Massilia</taxon>
    </lineage>
</organism>
<dbReference type="Pfam" id="PF00528">
    <property type="entry name" value="BPD_transp_1"/>
    <property type="match status" value="1"/>
</dbReference>
<keyword evidence="3" id="KW-1003">Cell membrane</keyword>
<dbReference type="AlphaFoldDB" id="A0A7Z2W2Q0"/>
<feature type="transmembrane region" description="Helical" evidence="7">
    <location>
        <begin position="246"/>
        <end position="270"/>
    </location>
</feature>
<feature type="transmembrane region" description="Helical" evidence="7">
    <location>
        <begin position="100"/>
        <end position="121"/>
    </location>
</feature>
<feature type="transmembrane region" description="Helical" evidence="7">
    <location>
        <begin position="290"/>
        <end position="314"/>
    </location>
</feature>
<comment type="similarity">
    <text evidence="7">Belongs to the binding-protein-dependent transport system permease family.</text>
</comment>
<keyword evidence="4 7" id="KW-0812">Transmembrane</keyword>
<dbReference type="CDD" id="cd06261">
    <property type="entry name" value="TM_PBP2"/>
    <property type="match status" value="1"/>
</dbReference>
<feature type="transmembrane region" description="Helical" evidence="7">
    <location>
        <begin position="133"/>
        <end position="160"/>
    </location>
</feature>
<gene>
    <name evidence="9" type="ORF">HH212_26520</name>
</gene>
<dbReference type="InterPro" id="IPR000515">
    <property type="entry name" value="MetI-like"/>
</dbReference>
<keyword evidence="10" id="KW-1185">Reference proteome</keyword>
<evidence type="ECO:0000256" key="1">
    <source>
        <dbReference type="ARBA" id="ARBA00004651"/>
    </source>
</evidence>
<dbReference type="GO" id="GO:0005886">
    <property type="term" value="C:plasma membrane"/>
    <property type="evidence" value="ECO:0007669"/>
    <property type="project" value="UniProtKB-SubCell"/>
</dbReference>
<dbReference type="KEGG" id="mfy:HH212_26520"/>
<dbReference type="SUPFAM" id="SSF161098">
    <property type="entry name" value="MetI-like"/>
    <property type="match status" value="1"/>
</dbReference>
<comment type="subcellular location">
    <subcellularLocation>
        <location evidence="1 7">Cell membrane</location>
        <topology evidence="1 7">Multi-pass membrane protein</topology>
    </subcellularLocation>
</comment>
<dbReference type="EMBL" id="CP051686">
    <property type="protein sequence ID" value="QJE03660.1"/>
    <property type="molecule type" value="Genomic_DNA"/>
</dbReference>
<dbReference type="Gene3D" id="1.10.3720.10">
    <property type="entry name" value="MetI-like"/>
    <property type="match status" value="1"/>
</dbReference>
<proteinExistence type="inferred from homology"/>
<accession>A0A7Z2W2Q0</accession>
<keyword evidence="2 7" id="KW-0813">Transport</keyword>
<keyword evidence="6 7" id="KW-0472">Membrane</keyword>
<dbReference type="InterPro" id="IPR045621">
    <property type="entry name" value="BPD_transp_1_N"/>
</dbReference>
<dbReference type="PANTHER" id="PTHR43163:SF2">
    <property type="entry name" value="ABC TRANSPORTER PERMEASE PROTEIN"/>
    <property type="match status" value="1"/>
</dbReference>
<evidence type="ECO:0000256" key="7">
    <source>
        <dbReference type="RuleBase" id="RU363032"/>
    </source>
</evidence>
<evidence type="ECO:0000259" key="8">
    <source>
        <dbReference type="PROSITE" id="PS50928"/>
    </source>
</evidence>
<protein>
    <submittedName>
        <fullName evidence="9">ABC transporter permease</fullName>
    </submittedName>
</protein>
<evidence type="ECO:0000256" key="6">
    <source>
        <dbReference type="ARBA" id="ARBA00023136"/>
    </source>
</evidence>